<reference evidence="1 2" key="1">
    <citation type="submission" date="2017-02" db="EMBL/GenBank/DDBJ databases">
        <authorList>
            <person name="Peterson S.W."/>
        </authorList>
    </citation>
    <scope>NUCLEOTIDE SEQUENCE [LARGE SCALE GENOMIC DNA]</scope>
    <source>
        <strain evidence="1 2">LMG 22410</strain>
    </source>
</reference>
<gene>
    <name evidence="1" type="ORF">CZ674_04325</name>
</gene>
<sequence>MYPNRHEPRPARLRPGSVAANVAAELARKGKTKADLVPVLGHARNTVYSRFTDTPFDTDELEAIATFLDVPVTTFWHKEAA</sequence>
<evidence type="ECO:0008006" key="3">
    <source>
        <dbReference type="Google" id="ProtNLM"/>
    </source>
</evidence>
<protein>
    <recommendedName>
        <fullName evidence="3">HTH cro/C1-type domain-containing protein</fullName>
    </recommendedName>
</protein>
<dbReference type="AlphaFoldDB" id="A0A1R4FG20"/>
<keyword evidence="2" id="KW-1185">Reference proteome</keyword>
<proteinExistence type="predicted"/>
<accession>A0A1R4FG20</accession>
<evidence type="ECO:0000313" key="1">
    <source>
        <dbReference type="EMBL" id="SJM54807.1"/>
    </source>
</evidence>
<organism evidence="1 2">
    <name type="scientific">Agrococcus casei LMG 22410</name>
    <dbReference type="NCBI Taxonomy" id="1255656"/>
    <lineage>
        <taxon>Bacteria</taxon>
        <taxon>Bacillati</taxon>
        <taxon>Actinomycetota</taxon>
        <taxon>Actinomycetes</taxon>
        <taxon>Micrococcales</taxon>
        <taxon>Microbacteriaceae</taxon>
        <taxon>Agrococcus</taxon>
    </lineage>
</organism>
<name>A0A1R4FG20_9MICO</name>
<evidence type="ECO:0000313" key="2">
    <source>
        <dbReference type="Proteomes" id="UP000195787"/>
    </source>
</evidence>
<dbReference type="EMBL" id="FUHU01000021">
    <property type="protein sequence ID" value="SJM54807.1"/>
    <property type="molecule type" value="Genomic_DNA"/>
</dbReference>
<dbReference type="Proteomes" id="UP000195787">
    <property type="component" value="Unassembled WGS sequence"/>
</dbReference>